<dbReference type="PIRSF" id="PIRSF000429">
    <property type="entry name" value="Ac-CoA_Ac_transf"/>
    <property type="match status" value="1"/>
</dbReference>
<evidence type="ECO:0000313" key="3">
    <source>
        <dbReference type="Proteomes" id="UP000002027"/>
    </source>
</evidence>
<dbReference type="PANTHER" id="PTHR42870:SF1">
    <property type="entry name" value="NON-SPECIFIC LIPID-TRANSFER PROTEIN-LIKE 2"/>
    <property type="match status" value="1"/>
</dbReference>
<dbReference type="GO" id="GO:0003988">
    <property type="term" value="F:acetyl-CoA C-acyltransferase activity"/>
    <property type="evidence" value="ECO:0007669"/>
    <property type="project" value="UniProtKB-ARBA"/>
</dbReference>
<feature type="domain" description="Thiolase C-terminal" evidence="1">
    <location>
        <begin position="236"/>
        <end position="382"/>
    </location>
</feature>
<dbReference type="KEGG" id="sti:Sthe_0538"/>
<organism evidence="2 3">
    <name type="scientific">Sphaerobacter thermophilus (strain ATCC 49802 / DSM 20745 / KCCM 41009 / NCIMB 13125 / S 6022)</name>
    <dbReference type="NCBI Taxonomy" id="479434"/>
    <lineage>
        <taxon>Bacteria</taxon>
        <taxon>Pseudomonadati</taxon>
        <taxon>Thermomicrobiota</taxon>
        <taxon>Thermomicrobia</taxon>
        <taxon>Sphaerobacterales</taxon>
        <taxon>Sphaerobacterineae</taxon>
        <taxon>Sphaerobacteraceae</taxon>
        <taxon>Sphaerobacter</taxon>
    </lineage>
</organism>
<evidence type="ECO:0007829" key="4">
    <source>
        <dbReference type="PDB" id="4U4E"/>
    </source>
</evidence>
<accession>D1C159</accession>
<reference evidence="4" key="3">
    <citation type="submission" date="2014-07" db="PDB data bank">
        <title>Crystal structure of putative thiolase from Sphaerobacter thermophilus DSM 20745.</title>
        <authorList>
            <consortium name="Midwest Center for Structural Genomics (MCSG)"/>
            <person name="Chang C."/>
            <person name="Tesar C."/>
            <person name="Clancy S."/>
            <person name="Joachimiak A."/>
        </authorList>
    </citation>
    <scope>X-RAY CRYSTALLOGRAPHY (2.20 ANGSTROMS)</scope>
</reference>
<dbReference type="PANTHER" id="PTHR42870">
    <property type="entry name" value="ACETYL-COA C-ACETYLTRANSFERASE"/>
    <property type="match status" value="1"/>
</dbReference>
<dbReference type="eggNOG" id="COG0183">
    <property type="taxonomic scope" value="Bacteria"/>
</dbReference>
<dbReference type="NCBIfam" id="NF004811">
    <property type="entry name" value="PRK06158.1"/>
    <property type="match status" value="1"/>
</dbReference>
<dbReference type="SMR" id="D1C159"/>
<dbReference type="Gene3D" id="3.40.47.10">
    <property type="match status" value="1"/>
</dbReference>
<dbReference type="InParanoid" id="D1C159"/>
<evidence type="ECO:0000259" key="1">
    <source>
        <dbReference type="Pfam" id="PF22691"/>
    </source>
</evidence>
<proteinExistence type="evidence at protein level"/>
<sequence>MTTLSGKTAIVGVAESDQIGKVPDKPAIALHAEAALNALEEAGLTLRDVDGLLTAGISPLELGEYLGIEPSYTDGTAVGGSSFVIHLAHAAAAIVTGRCSVALITHGESGRSRVGMPPRVPAPDSLRGQFEDPYGLPTPVGAYALACSRHMAEYGTTKEQLAEIAVATRKWAMLNPKAYMRDPITIEDVLNSRPIVWPFNLLDCCLVTDAGGACVVTSIERARDLRQHPVAILGVGESHDHSIISQMPSLTSFAARRSGQAAFKMAGVTHDDIDLAMIYDSFTYTVLLSLEDLGFCAKGEGGAFVSGQRTAPGGDFPMNTNGGGLSYTHPGMYGMFAIIEAVRQLRHDYADQGIRQVPNCELAIVHGTGGVLSSAGTAILGRV</sequence>
<dbReference type="Proteomes" id="UP000002027">
    <property type="component" value="Chromosome 1"/>
</dbReference>
<dbReference type="SUPFAM" id="SSF53901">
    <property type="entry name" value="Thiolase-like"/>
    <property type="match status" value="2"/>
</dbReference>
<dbReference type="EvolutionaryTrace" id="D1C159"/>
<reference evidence="2 3" key="2">
    <citation type="journal article" date="2010" name="Stand. Genomic Sci.">
        <title>Complete genome sequence of Desulfohalobium retbaense type strain (HR(100)).</title>
        <authorList>
            <person name="Spring S."/>
            <person name="Nolan M."/>
            <person name="Lapidus A."/>
            <person name="Glavina Del Rio T."/>
            <person name="Copeland A."/>
            <person name="Tice H."/>
            <person name="Cheng J.F."/>
            <person name="Lucas S."/>
            <person name="Land M."/>
            <person name="Chen F."/>
            <person name="Bruce D."/>
            <person name="Goodwin L."/>
            <person name="Pitluck S."/>
            <person name="Ivanova N."/>
            <person name="Mavromatis K."/>
            <person name="Mikhailova N."/>
            <person name="Pati A."/>
            <person name="Chen A."/>
            <person name="Palaniappan K."/>
            <person name="Hauser L."/>
            <person name="Chang Y.J."/>
            <person name="Jeffries C.D."/>
            <person name="Munk C."/>
            <person name="Kiss H."/>
            <person name="Chain P."/>
            <person name="Han C."/>
            <person name="Brettin T."/>
            <person name="Detter J.C."/>
            <person name="Schuler E."/>
            <person name="Goker M."/>
            <person name="Rohde M."/>
            <person name="Bristow J."/>
            <person name="Eisen J.A."/>
            <person name="Markowitz V."/>
            <person name="Hugenholtz P."/>
            <person name="Kyrpides N.C."/>
            <person name="Klenk H.P."/>
        </authorList>
    </citation>
    <scope>NUCLEOTIDE SEQUENCE [LARGE SCALE GENOMIC DNA]</scope>
    <source>
        <strain evidence="3">ATCC 49802 / DSM 20745 / S 6022</strain>
    </source>
</reference>
<keyword evidence="3" id="KW-1185">Reference proteome</keyword>
<keyword evidence="4" id="KW-0002">3D-structure</keyword>
<dbReference type="PDBsum" id="4U4E"/>
<dbReference type="EMBL" id="CP001823">
    <property type="protein sequence ID" value="ACZ37976.1"/>
    <property type="molecule type" value="Genomic_DNA"/>
</dbReference>
<dbReference type="CDD" id="cd00829">
    <property type="entry name" value="SCP-x_thiolase"/>
    <property type="match status" value="1"/>
</dbReference>
<dbReference type="HOGENOM" id="CLU_035425_2_1_0"/>
<dbReference type="InterPro" id="IPR002155">
    <property type="entry name" value="Thiolase"/>
</dbReference>
<dbReference type="PDB" id="4U4E">
    <property type="method" value="X-ray"/>
    <property type="resolution" value="2.20 A"/>
    <property type="chains" value="A=1-383"/>
</dbReference>
<name>D1C159_SPHTD</name>
<evidence type="ECO:0000313" key="2">
    <source>
        <dbReference type="EMBL" id="ACZ37976.1"/>
    </source>
</evidence>
<protein>
    <submittedName>
        <fullName evidence="2">Thiolase</fullName>
    </submittedName>
</protein>
<dbReference type="STRING" id="479434.Sthe_0538"/>
<gene>
    <name evidence="2" type="ordered locus">Sthe_0538</name>
</gene>
<dbReference type="RefSeq" id="WP_012871023.1">
    <property type="nucleotide sequence ID" value="NC_013523.1"/>
</dbReference>
<dbReference type="AlphaFoldDB" id="D1C159"/>
<reference evidence="3" key="1">
    <citation type="submission" date="2009-11" db="EMBL/GenBank/DDBJ databases">
        <title>The complete chromosome 1 of Sphaerobacter thermophilus DSM 20745.</title>
        <authorList>
            <person name="Lucas S."/>
            <person name="Copeland A."/>
            <person name="Lapidus A."/>
            <person name="Glavina del Rio T."/>
            <person name="Dalin E."/>
            <person name="Tice H."/>
            <person name="Bruce D."/>
            <person name="Goodwin L."/>
            <person name="Pitluck S."/>
            <person name="Kyrpides N."/>
            <person name="Mavromatis K."/>
            <person name="Ivanova N."/>
            <person name="Mikhailova N."/>
            <person name="LaButti K.M."/>
            <person name="Clum A."/>
            <person name="Sun H.I."/>
            <person name="Brettin T."/>
            <person name="Detter J.C."/>
            <person name="Han C."/>
            <person name="Larimer F."/>
            <person name="Land M."/>
            <person name="Hauser L."/>
            <person name="Markowitz V."/>
            <person name="Cheng J.F."/>
            <person name="Hugenholtz P."/>
            <person name="Woyke T."/>
            <person name="Wu D."/>
            <person name="Steenblock K."/>
            <person name="Schneider S."/>
            <person name="Pukall R."/>
            <person name="Goeker M."/>
            <person name="Klenk H.P."/>
            <person name="Eisen J.A."/>
        </authorList>
    </citation>
    <scope>NUCLEOTIDE SEQUENCE [LARGE SCALE GENOMIC DNA]</scope>
    <source>
        <strain evidence="3">ATCC 49802 / DSM 20745 / S 6022</strain>
    </source>
</reference>
<dbReference type="InterPro" id="IPR016039">
    <property type="entry name" value="Thiolase-like"/>
</dbReference>
<dbReference type="InterPro" id="IPR055140">
    <property type="entry name" value="Thiolase_C_2"/>
</dbReference>
<dbReference type="Pfam" id="PF22691">
    <property type="entry name" value="Thiolase_C_1"/>
    <property type="match status" value="1"/>
</dbReference>